<name>A0A841C256_9ACTN</name>
<dbReference type="InterPro" id="IPR036188">
    <property type="entry name" value="FAD/NAD-bd_sf"/>
</dbReference>
<dbReference type="InterPro" id="IPR038732">
    <property type="entry name" value="HpyO/CreE_NAD-binding"/>
</dbReference>
<dbReference type="PANTHER" id="PTHR40254">
    <property type="entry name" value="BLR0577 PROTEIN"/>
    <property type="match status" value="1"/>
</dbReference>
<keyword evidence="3" id="KW-1185">Reference proteome</keyword>
<dbReference type="EMBL" id="JACHMN010000003">
    <property type="protein sequence ID" value="MBB5874434.1"/>
    <property type="molecule type" value="Genomic_DNA"/>
</dbReference>
<accession>A0A841C256</accession>
<dbReference type="Gene3D" id="3.50.50.60">
    <property type="entry name" value="FAD/NAD(P)-binding domain"/>
    <property type="match status" value="2"/>
</dbReference>
<evidence type="ECO:0000313" key="2">
    <source>
        <dbReference type="EMBL" id="MBB5874434.1"/>
    </source>
</evidence>
<organism evidence="2 3">
    <name type="scientific">Allocatelliglobosispora scoriae</name>
    <dbReference type="NCBI Taxonomy" id="643052"/>
    <lineage>
        <taxon>Bacteria</taxon>
        <taxon>Bacillati</taxon>
        <taxon>Actinomycetota</taxon>
        <taxon>Actinomycetes</taxon>
        <taxon>Micromonosporales</taxon>
        <taxon>Micromonosporaceae</taxon>
        <taxon>Allocatelliglobosispora</taxon>
    </lineage>
</organism>
<dbReference type="Proteomes" id="UP000587527">
    <property type="component" value="Unassembled WGS sequence"/>
</dbReference>
<dbReference type="RefSeq" id="WP_184846570.1">
    <property type="nucleotide sequence ID" value="NZ_JACHMN010000003.1"/>
</dbReference>
<evidence type="ECO:0000313" key="3">
    <source>
        <dbReference type="Proteomes" id="UP000587527"/>
    </source>
</evidence>
<proteinExistence type="predicted"/>
<comment type="caution">
    <text evidence="2">The sequence shown here is derived from an EMBL/GenBank/DDBJ whole genome shotgun (WGS) entry which is preliminary data.</text>
</comment>
<dbReference type="InterPro" id="IPR052189">
    <property type="entry name" value="L-asp_N-monooxygenase_NS-form"/>
</dbReference>
<sequence length="446" mass="47754">MNGTRVVVVGGGCSGVLATRELLDAGFHVTLIDPAAQPGRGIAYGAAAPWHLLNSPVGAMSADPDQPDDFLQWCRVRNRATAPTDFVPRTWYGDYLAHVLRKADSDRLAVYRGRVARIGVTSGDTLALVLSDGVVMPADQIVLALGHPQPATPAYVDLDARDSGRYIADPWQPDALSGLGDGPLLLIGTGLTAVDVATTLVNNGTTAPVTMLSRHGLLPQSHRRPGEGPMPVQISPAELAAAGSAGRMLRILRDRAETTGDWRAVMDALRHHWDELWAALDDTERSRFLRHLARYWEVHRHRMPAPVADEIDRLRLAGRLQICAGELRRVGAPSAEGLQVTARYRDGGVHVRDYAAVVNCTGPGSLLTADPLVGSLLDAGLARPGSQRLGLDVDSSGALIRQDGTVNPAIWTLGPPRRGTLWETTAAPEIRTQARALAQRLTAAQA</sequence>
<dbReference type="AlphaFoldDB" id="A0A841C256"/>
<dbReference type="SUPFAM" id="SSF51905">
    <property type="entry name" value="FAD/NAD(P)-binding domain"/>
    <property type="match status" value="1"/>
</dbReference>
<reference evidence="2 3" key="1">
    <citation type="submission" date="2020-08" db="EMBL/GenBank/DDBJ databases">
        <title>Sequencing the genomes of 1000 actinobacteria strains.</title>
        <authorList>
            <person name="Klenk H.-P."/>
        </authorList>
    </citation>
    <scope>NUCLEOTIDE SEQUENCE [LARGE SCALE GENOMIC DNA]</scope>
    <source>
        <strain evidence="2 3">DSM 45362</strain>
    </source>
</reference>
<evidence type="ECO:0000259" key="1">
    <source>
        <dbReference type="Pfam" id="PF13454"/>
    </source>
</evidence>
<dbReference type="PANTHER" id="PTHR40254:SF1">
    <property type="entry name" value="BLR0577 PROTEIN"/>
    <property type="match status" value="1"/>
</dbReference>
<dbReference type="Pfam" id="PF13454">
    <property type="entry name" value="NAD_binding_9"/>
    <property type="match status" value="1"/>
</dbReference>
<feature type="domain" description="FAD-dependent urate hydroxylase HpyO/Asp monooxygenase CreE-like FAD/NAD(P)-binding" evidence="1">
    <location>
        <begin position="7"/>
        <end position="147"/>
    </location>
</feature>
<gene>
    <name evidence="2" type="ORF">F4553_007868</name>
</gene>
<protein>
    <submittedName>
        <fullName evidence="2">Putative NAD(P)/FAD-binding protein YdhS</fullName>
    </submittedName>
</protein>